<accession>A0A9P6ALM5</accession>
<gene>
    <name evidence="1" type="ORF">BS47DRAFT_1350776</name>
</gene>
<dbReference type="EMBL" id="MU129066">
    <property type="protein sequence ID" value="KAF9508048.1"/>
    <property type="molecule type" value="Genomic_DNA"/>
</dbReference>
<dbReference type="OrthoDB" id="2963168at2759"/>
<evidence type="ECO:0000313" key="1">
    <source>
        <dbReference type="EMBL" id="KAF9508048.1"/>
    </source>
</evidence>
<protein>
    <recommendedName>
        <fullName evidence="3">Actin-like ATPase domain-containing protein</fullName>
    </recommendedName>
</protein>
<reference evidence="1" key="1">
    <citation type="journal article" date="2020" name="Nat. Commun.">
        <title>Large-scale genome sequencing of mycorrhizal fungi provides insights into the early evolution of symbiotic traits.</title>
        <authorList>
            <person name="Miyauchi S."/>
            <person name="Kiss E."/>
            <person name="Kuo A."/>
            <person name="Drula E."/>
            <person name="Kohler A."/>
            <person name="Sanchez-Garcia M."/>
            <person name="Morin E."/>
            <person name="Andreopoulos B."/>
            <person name="Barry K.W."/>
            <person name="Bonito G."/>
            <person name="Buee M."/>
            <person name="Carver A."/>
            <person name="Chen C."/>
            <person name="Cichocki N."/>
            <person name="Clum A."/>
            <person name="Culley D."/>
            <person name="Crous P.W."/>
            <person name="Fauchery L."/>
            <person name="Girlanda M."/>
            <person name="Hayes R.D."/>
            <person name="Keri Z."/>
            <person name="LaButti K."/>
            <person name="Lipzen A."/>
            <person name="Lombard V."/>
            <person name="Magnuson J."/>
            <person name="Maillard F."/>
            <person name="Murat C."/>
            <person name="Nolan M."/>
            <person name="Ohm R.A."/>
            <person name="Pangilinan J."/>
            <person name="Pereira M.F."/>
            <person name="Perotto S."/>
            <person name="Peter M."/>
            <person name="Pfister S."/>
            <person name="Riley R."/>
            <person name="Sitrit Y."/>
            <person name="Stielow J.B."/>
            <person name="Szollosi G."/>
            <person name="Zifcakova L."/>
            <person name="Stursova M."/>
            <person name="Spatafora J.W."/>
            <person name="Tedersoo L."/>
            <person name="Vaario L.M."/>
            <person name="Yamada A."/>
            <person name="Yan M."/>
            <person name="Wang P."/>
            <person name="Xu J."/>
            <person name="Bruns T."/>
            <person name="Baldrian P."/>
            <person name="Vilgalys R."/>
            <person name="Dunand C."/>
            <person name="Henrissat B."/>
            <person name="Grigoriev I.V."/>
            <person name="Hibbett D."/>
            <person name="Nagy L.G."/>
            <person name="Martin F.M."/>
        </authorList>
    </citation>
    <scope>NUCLEOTIDE SEQUENCE</scope>
    <source>
        <strain evidence="1">UP504</strain>
    </source>
</reference>
<organism evidence="1 2">
    <name type="scientific">Hydnum rufescens UP504</name>
    <dbReference type="NCBI Taxonomy" id="1448309"/>
    <lineage>
        <taxon>Eukaryota</taxon>
        <taxon>Fungi</taxon>
        <taxon>Dikarya</taxon>
        <taxon>Basidiomycota</taxon>
        <taxon>Agaricomycotina</taxon>
        <taxon>Agaricomycetes</taxon>
        <taxon>Cantharellales</taxon>
        <taxon>Hydnaceae</taxon>
        <taxon>Hydnum</taxon>
    </lineage>
</organism>
<evidence type="ECO:0000313" key="2">
    <source>
        <dbReference type="Proteomes" id="UP000886523"/>
    </source>
</evidence>
<keyword evidence="2" id="KW-1185">Reference proteome</keyword>
<proteinExistence type="predicted"/>
<sequence length="265" mass="30175">MFTFVSSCERALQTTHRIWTKRVWLTFCLHFLDDPSVGLENGELIIPGHVLRHEVFDPVIHQVLRAIHSHSRSSRIRVSTLLLVGGFSTNEYLFQRIKGAARSGLYPTVTSVIPSQSVVMRVRLPAEAEDKRMRPAYITTSGGMHFCENRLQYIIKKGVGVQKGSRVETELRKFSAAPYDSIFETVIYTSNDDRTMRYTDQGETNELCLCRVDLKELAQLQGTCQGRVTHGVLTLLGFDLSTAEIRGDLLYRERKFGSTTFNLRR</sequence>
<dbReference type="PANTHER" id="PTHR14187">
    <property type="entry name" value="ALPHA KINASE/ELONGATION FACTOR 2 KINASE"/>
    <property type="match status" value="1"/>
</dbReference>
<comment type="caution">
    <text evidence="1">The sequence shown here is derived from an EMBL/GenBank/DDBJ whole genome shotgun (WGS) entry which is preliminary data.</text>
</comment>
<dbReference type="PANTHER" id="PTHR14187:SF5">
    <property type="entry name" value="HEAT SHOCK 70 KDA PROTEIN 12A"/>
    <property type="match status" value="1"/>
</dbReference>
<name>A0A9P6ALM5_9AGAM</name>
<dbReference type="Proteomes" id="UP000886523">
    <property type="component" value="Unassembled WGS sequence"/>
</dbReference>
<evidence type="ECO:0008006" key="3">
    <source>
        <dbReference type="Google" id="ProtNLM"/>
    </source>
</evidence>
<dbReference type="AlphaFoldDB" id="A0A9P6ALM5"/>